<evidence type="ECO:0000256" key="1">
    <source>
        <dbReference type="ARBA" id="ARBA00004167"/>
    </source>
</evidence>
<reference evidence="7 8" key="1">
    <citation type="submission" date="2013-11" db="EMBL/GenBank/DDBJ databases">
        <title>Genome sequencing of Stegodyphus mimosarum.</title>
        <authorList>
            <person name="Bechsgaard J."/>
        </authorList>
    </citation>
    <scope>NUCLEOTIDE SEQUENCE [LARGE SCALE GENOMIC DNA]</scope>
</reference>
<keyword evidence="8" id="KW-1185">Reference proteome</keyword>
<name>A0A087ULN1_STEMI</name>
<evidence type="ECO:0000256" key="4">
    <source>
        <dbReference type="ARBA" id="ARBA00022989"/>
    </source>
</evidence>
<evidence type="ECO:0000256" key="6">
    <source>
        <dbReference type="SAM" id="Phobius"/>
    </source>
</evidence>
<evidence type="ECO:0000256" key="2">
    <source>
        <dbReference type="ARBA" id="ARBA00007363"/>
    </source>
</evidence>
<dbReference type="AlphaFoldDB" id="A0A087ULN1"/>
<evidence type="ECO:0000256" key="3">
    <source>
        <dbReference type="ARBA" id="ARBA00022692"/>
    </source>
</evidence>
<accession>A0A087ULN1</accession>
<sequence>MAICMRNGLTLIQIYRSELQLYSSLKKRISITQLKWASSYKGGGTHKPNTLEKYLLVWMKKYPSVTDVPKTVTYDMMEKVRNWARIKINIFLCFVTIAICVGMVYSGKKAAERGETLQKMNIKWH</sequence>
<dbReference type="STRING" id="407821.A0A087ULN1"/>
<protein>
    <submittedName>
        <fullName evidence="7">Uncharacterized protein</fullName>
    </submittedName>
</protein>
<evidence type="ECO:0000313" key="7">
    <source>
        <dbReference type="EMBL" id="KFM78270.1"/>
    </source>
</evidence>
<comment type="subcellular location">
    <subcellularLocation>
        <location evidence="1">Membrane</location>
        <topology evidence="1">Single-pass membrane protein</topology>
    </subcellularLocation>
</comment>
<feature type="transmembrane region" description="Helical" evidence="6">
    <location>
        <begin position="86"/>
        <end position="105"/>
    </location>
</feature>
<dbReference type="OrthoDB" id="8193498at2759"/>
<dbReference type="PANTHER" id="PTHR13674">
    <property type="entry name" value="GROWTH AND TRANSFORMATION-DEPENDENT PROTEIN"/>
    <property type="match status" value="1"/>
</dbReference>
<gene>
    <name evidence="7" type="ORF">X975_06657</name>
</gene>
<dbReference type="PANTHER" id="PTHR13674:SF5">
    <property type="entry name" value="UPF0389 PROTEIN CG9231"/>
    <property type="match status" value="1"/>
</dbReference>
<dbReference type="Proteomes" id="UP000054359">
    <property type="component" value="Unassembled WGS sequence"/>
</dbReference>
<keyword evidence="5 6" id="KW-0472">Membrane</keyword>
<proteinExistence type="inferred from homology"/>
<keyword evidence="4 6" id="KW-1133">Transmembrane helix</keyword>
<evidence type="ECO:0000313" key="8">
    <source>
        <dbReference type="Proteomes" id="UP000054359"/>
    </source>
</evidence>
<dbReference type="GO" id="GO:0016020">
    <property type="term" value="C:membrane"/>
    <property type="evidence" value="ECO:0007669"/>
    <property type="project" value="UniProtKB-SubCell"/>
</dbReference>
<keyword evidence="3 6" id="KW-0812">Transmembrane</keyword>
<evidence type="ECO:0000256" key="5">
    <source>
        <dbReference type="ARBA" id="ARBA00023136"/>
    </source>
</evidence>
<comment type="similarity">
    <text evidence="2">Belongs to the UPF0389 family.</text>
</comment>
<feature type="non-terminal residue" evidence="7">
    <location>
        <position position="125"/>
    </location>
</feature>
<dbReference type="Pfam" id="PF06388">
    <property type="entry name" value="DUF1075"/>
    <property type="match status" value="1"/>
</dbReference>
<dbReference type="EMBL" id="KK120429">
    <property type="protein sequence ID" value="KFM78270.1"/>
    <property type="molecule type" value="Genomic_DNA"/>
</dbReference>
<dbReference type="InterPro" id="IPR009432">
    <property type="entry name" value="DUF1075"/>
</dbReference>
<dbReference type="OMA" id="NWARIKI"/>
<organism evidence="7 8">
    <name type="scientific">Stegodyphus mimosarum</name>
    <name type="common">African social velvet spider</name>
    <dbReference type="NCBI Taxonomy" id="407821"/>
    <lineage>
        <taxon>Eukaryota</taxon>
        <taxon>Metazoa</taxon>
        <taxon>Ecdysozoa</taxon>
        <taxon>Arthropoda</taxon>
        <taxon>Chelicerata</taxon>
        <taxon>Arachnida</taxon>
        <taxon>Araneae</taxon>
        <taxon>Araneomorphae</taxon>
        <taxon>Entelegynae</taxon>
        <taxon>Eresoidea</taxon>
        <taxon>Eresidae</taxon>
        <taxon>Stegodyphus</taxon>
    </lineage>
</organism>